<dbReference type="RefSeq" id="XP_018991964.1">
    <property type="nucleotide sequence ID" value="XM_019139473.1"/>
</dbReference>
<feature type="transmembrane region" description="Helical" evidence="2">
    <location>
        <begin position="144"/>
        <end position="161"/>
    </location>
</feature>
<feature type="compositionally biased region" description="Basic and acidic residues" evidence="1">
    <location>
        <begin position="223"/>
        <end position="246"/>
    </location>
</feature>
<dbReference type="EMBL" id="AWGJ01000008">
    <property type="protein sequence ID" value="ODN76590.1"/>
    <property type="molecule type" value="Genomic_DNA"/>
</dbReference>
<sequence length="252" mass="28865">MSKKPTELEAAALTTGWGPAQQAALYQIHLAQQAEKDEEEEIEKAKKKEAKKRGELNPEGVKAGELVDGWGRRLHNIKGRCPALFEFLDVVAPPHLAIGIWVVLHIVFWYAAPWYYHFLIPWPSVYLVPMFCTYKSINSGKDRTLWLSYWPIVMVLEYFELLMFRDQTRTLTWWPKLKAICCVCMYSIIYHDEKKDPKTKKVTSKTPVFGAIKFIGNFLPEPPAKKKDEKGGKGDPKKPSSKDPKAKPKSSK</sequence>
<protein>
    <submittedName>
        <fullName evidence="3">Uncharacterized protein</fullName>
    </submittedName>
</protein>
<keyword evidence="2" id="KW-0472">Membrane</keyword>
<dbReference type="OrthoDB" id="2563074at2759"/>
<evidence type="ECO:0000256" key="2">
    <source>
        <dbReference type="SAM" id="Phobius"/>
    </source>
</evidence>
<organism evidence="3 4">
    <name type="scientific">Cryptococcus amylolentus CBS 6039</name>
    <dbReference type="NCBI Taxonomy" id="1295533"/>
    <lineage>
        <taxon>Eukaryota</taxon>
        <taxon>Fungi</taxon>
        <taxon>Dikarya</taxon>
        <taxon>Basidiomycota</taxon>
        <taxon>Agaricomycotina</taxon>
        <taxon>Tremellomycetes</taxon>
        <taxon>Tremellales</taxon>
        <taxon>Cryptococcaceae</taxon>
        <taxon>Cryptococcus</taxon>
    </lineage>
</organism>
<accession>A0A1E3HJS1</accession>
<gene>
    <name evidence="3" type="ORF">L202_05249</name>
</gene>
<comment type="caution">
    <text evidence="3">The sequence shown here is derived from an EMBL/GenBank/DDBJ whole genome shotgun (WGS) entry which is preliminary data.</text>
</comment>
<feature type="region of interest" description="Disordered" evidence="1">
    <location>
        <begin position="218"/>
        <end position="252"/>
    </location>
</feature>
<name>A0A1E3HJS1_9TREE</name>
<keyword evidence="2" id="KW-1133">Transmembrane helix</keyword>
<proteinExistence type="predicted"/>
<dbReference type="AlphaFoldDB" id="A0A1E3HJS1"/>
<evidence type="ECO:0000313" key="3">
    <source>
        <dbReference type="EMBL" id="ODN76590.1"/>
    </source>
</evidence>
<dbReference type="Proteomes" id="UP000094065">
    <property type="component" value="Unassembled WGS sequence"/>
</dbReference>
<keyword evidence="2" id="KW-0812">Transmembrane</keyword>
<evidence type="ECO:0000313" key="4">
    <source>
        <dbReference type="Proteomes" id="UP000094065"/>
    </source>
</evidence>
<feature type="region of interest" description="Disordered" evidence="1">
    <location>
        <begin position="37"/>
        <end position="56"/>
    </location>
</feature>
<evidence type="ECO:0000256" key="1">
    <source>
        <dbReference type="SAM" id="MobiDB-lite"/>
    </source>
</evidence>
<reference evidence="3 4" key="1">
    <citation type="submission" date="2016-06" db="EMBL/GenBank/DDBJ databases">
        <title>Evolution of pathogenesis and genome organization in the Tremellales.</title>
        <authorList>
            <person name="Cuomo C."/>
            <person name="Litvintseva A."/>
            <person name="Heitman J."/>
            <person name="Chen Y."/>
            <person name="Sun S."/>
            <person name="Springer D."/>
            <person name="Dromer F."/>
            <person name="Young S."/>
            <person name="Zeng Q."/>
            <person name="Chapman S."/>
            <person name="Gujja S."/>
            <person name="Saif S."/>
            <person name="Birren B."/>
        </authorList>
    </citation>
    <scope>NUCLEOTIDE SEQUENCE [LARGE SCALE GENOMIC DNA]</scope>
    <source>
        <strain evidence="3 4">CBS 6039</strain>
    </source>
</reference>
<keyword evidence="4" id="KW-1185">Reference proteome</keyword>
<dbReference type="GeneID" id="30156558"/>